<organism evidence="1 2">
    <name type="scientific">Saguinus oedipus</name>
    <name type="common">Cotton-top tamarin</name>
    <name type="synonym">Oedipomidas oedipus</name>
    <dbReference type="NCBI Taxonomy" id="9490"/>
    <lineage>
        <taxon>Eukaryota</taxon>
        <taxon>Metazoa</taxon>
        <taxon>Chordata</taxon>
        <taxon>Craniata</taxon>
        <taxon>Vertebrata</taxon>
        <taxon>Euteleostomi</taxon>
        <taxon>Mammalia</taxon>
        <taxon>Eutheria</taxon>
        <taxon>Euarchontoglires</taxon>
        <taxon>Primates</taxon>
        <taxon>Haplorrhini</taxon>
        <taxon>Platyrrhini</taxon>
        <taxon>Cebidae</taxon>
        <taxon>Callitrichinae</taxon>
        <taxon>Saguinus</taxon>
    </lineage>
</organism>
<protein>
    <recommendedName>
        <fullName evidence="3">Uracil-DNA glycosylase-like domain-containing protein</fullName>
    </recommendedName>
</protein>
<dbReference type="Proteomes" id="UP001266305">
    <property type="component" value="Unassembled WGS sequence"/>
</dbReference>
<proteinExistence type="predicted"/>
<name>A0ABQ9VY75_SAGOE</name>
<evidence type="ECO:0000313" key="2">
    <source>
        <dbReference type="Proteomes" id="UP001266305"/>
    </source>
</evidence>
<keyword evidence="2" id="KW-1185">Reference proteome</keyword>
<evidence type="ECO:0000313" key="1">
    <source>
        <dbReference type="EMBL" id="KAK2114145.1"/>
    </source>
</evidence>
<comment type="caution">
    <text evidence="1">The sequence shown here is derived from an EMBL/GenBank/DDBJ whole genome shotgun (WGS) entry which is preliminary data.</text>
</comment>
<sequence>MEEISIEKWKRKKYDAQIRAPLDQAMALQPTHCKLCWTFKMSVTFSKIVVCTQPHKDVLSQAEIVDEDQFLMQPENDLFVDGRPQRELTNQGQSEAKQKPNPRVGLKLWKVLSMHQLGLCPVEISQVPLYAKLCEPNSGDELLYPSPTNFEFIVYQAKIDLIVVGEMAFLVMAKGLHHFSAFVHSVIGKTPRKPRLEQFPKVTCSVLTGQFNAAAPKWHASFTTYRPELVTWLHPVSGDEKLRERIKAGKGVTSAIDLCRYHGNKALEALESFPPSEARSALENIVFAVTRFS</sequence>
<accession>A0ABQ9VY75</accession>
<reference evidence="1 2" key="1">
    <citation type="submission" date="2023-05" db="EMBL/GenBank/DDBJ databases">
        <title>B98-5 Cell Line De Novo Hybrid Assembly: An Optical Mapping Approach.</title>
        <authorList>
            <person name="Kananen K."/>
            <person name="Auerbach J.A."/>
            <person name="Kautto E."/>
            <person name="Blachly J.S."/>
        </authorList>
    </citation>
    <scope>NUCLEOTIDE SEQUENCE [LARGE SCALE GENOMIC DNA]</scope>
    <source>
        <strain evidence="1">B95-8</strain>
        <tissue evidence="1">Cell line</tissue>
    </source>
</reference>
<gene>
    <name evidence="1" type="ORF">P7K49_008411</name>
</gene>
<dbReference type="EMBL" id="JASSZA010000004">
    <property type="protein sequence ID" value="KAK2114145.1"/>
    <property type="molecule type" value="Genomic_DNA"/>
</dbReference>
<evidence type="ECO:0008006" key="3">
    <source>
        <dbReference type="Google" id="ProtNLM"/>
    </source>
</evidence>